<protein>
    <submittedName>
        <fullName evidence="1">Uncharacterized protein</fullName>
    </submittedName>
</protein>
<evidence type="ECO:0000313" key="2">
    <source>
        <dbReference type="Proteomes" id="UP000240357"/>
    </source>
</evidence>
<organism evidence="1 2">
    <name type="scientific">Adhaeribacter arboris</name>
    <dbReference type="NCBI Taxonomy" id="2072846"/>
    <lineage>
        <taxon>Bacteria</taxon>
        <taxon>Pseudomonadati</taxon>
        <taxon>Bacteroidota</taxon>
        <taxon>Cytophagia</taxon>
        <taxon>Cytophagales</taxon>
        <taxon>Hymenobacteraceae</taxon>
        <taxon>Adhaeribacter</taxon>
    </lineage>
</organism>
<dbReference type="OrthoDB" id="877253at2"/>
<sequence>MKKQYFATWFRLHQVDRYLIWIYKLDYIEDEPEEIVLNERGRIPIFRSESDLAKYATAKNLRIENEEPILHNLDAVEAWLQEPDDQPDCEDCLTAWNLFTDVAYSLKLTFNGDKLSRLRNRIYDKLYWGNNIFVGDPILGHPSGEFYFPEWTPAEISKLTKILRQGFKLFKRYIVEAKIIQASILQDLISNINQN</sequence>
<name>A0A2T2YA29_9BACT</name>
<dbReference type="AlphaFoldDB" id="A0A2T2YA29"/>
<dbReference type="RefSeq" id="WP_106925913.1">
    <property type="nucleotide sequence ID" value="NZ_PYFT01000001.1"/>
</dbReference>
<dbReference type="EMBL" id="PYFT01000001">
    <property type="protein sequence ID" value="PSR52364.1"/>
    <property type="molecule type" value="Genomic_DNA"/>
</dbReference>
<comment type="caution">
    <text evidence="1">The sequence shown here is derived from an EMBL/GenBank/DDBJ whole genome shotgun (WGS) entry which is preliminary data.</text>
</comment>
<proteinExistence type="predicted"/>
<gene>
    <name evidence="1" type="ORF">AHMF7605_01910</name>
</gene>
<reference evidence="1 2" key="1">
    <citation type="submission" date="2018-03" db="EMBL/GenBank/DDBJ databases">
        <title>Adhaeribacter sp. HMF7605 Genome sequencing and assembly.</title>
        <authorList>
            <person name="Kang H."/>
            <person name="Kang J."/>
            <person name="Cha I."/>
            <person name="Kim H."/>
            <person name="Joh K."/>
        </authorList>
    </citation>
    <scope>NUCLEOTIDE SEQUENCE [LARGE SCALE GENOMIC DNA]</scope>
    <source>
        <strain evidence="1 2">HMF7605</strain>
    </source>
</reference>
<keyword evidence="2" id="KW-1185">Reference proteome</keyword>
<evidence type="ECO:0000313" key="1">
    <source>
        <dbReference type="EMBL" id="PSR52364.1"/>
    </source>
</evidence>
<dbReference type="Proteomes" id="UP000240357">
    <property type="component" value="Unassembled WGS sequence"/>
</dbReference>
<accession>A0A2T2YA29</accession>